<dbReference type="Proteomes" id="UP000688947">
    <property type="component" value="Unassembled WGS sequence"/>
</dbReference>
<evidence type="ECO:0000313" key="1">
    <source>
        <dbReference type="EMBL" id="KAG6941805.1"/>
    </source>
</evidence>
<keyword evidence="3" id="KW-1185">Reference proteome</keyword>
<dbReference type="EMBL" id="MJFZ01002047">
    <property type="protein sequence ID" value="RAW21101.1"/>
    <property type="molecule type" value="Genomic_DNA"/>
</dbReference>
<dbReference type="Proteomes" id="UP000251314">
    <property type="component" value="Unassembled WGS sequence"/>
</dbReference>
<proteinExistence type="predicted"/>
<organism evidence="2 3">
    <name type="scientific">Phytophthora cactorum</name>
    <dbReference type="NCBI Taxonomy" id="29920"/>
    <lineage>
        <taxon>Eukaryota</taxon>
        <taxon>Sar</taxon>
        <taxon>Stramenopiles</taxon>
        <taxon>Oomycota</taxon>
        <taxon>Peronosporomycetes</taxon>
        <taxon>Peronosporales</taxon>
        <taxon>Peronosporaceae</taxon>
        <taxon>Phytophthora</taxon>
    </lineage>
</organism>
<evidence type="ECO:0000313" key="3">
    <source>
        <dbReference type="Proteomes" id="UP000251314"/>
    </source>
</evidence>
<reference evidence="2 3" key="1">
    <citation type="submission" date="2018-01" db="EMBL/GenBank/DDBJ databases">
        <title>Draft genome of the strawberry crown rot pathogen Phytophthora cactorum.</title>
        <authorList>
            <person name="Armitage A.D."/>
            <person name="Lysoe E."/>
            <person name="Nellist C.F."/>
            <person name="Harrison R.J."/>
            <person name="Brurberg M.B."/>
        </authorList>
    </citation>
    <scope>NUCLEOTIDE SEQUENCE [LARGE SCALE GENOMIC DNA]</scope>
    <source>
        <strain evidence="2 3">10300</strain>
    </source>
</reference>
<dbReference type="OrthoDB" id="10272726at2759"/>
<name>A0A329R9G1_9STRA</name>
<gene>
    <name evidence="1" type="ORF">JG687_00019433</name>
    <name evidence="2" type="ORF">PC110_g22456</name>
</gene>
<evidence type="ECO:0000313" key="2">
    <source>
        <dbReference type="EMBL" id="RAW21101.1"/>
    </source>
</evidence>
<comment type="caution">
    <text evidence="2">The sequence shown here is derived from an EMBL/GenBank/DDBJ whole genome shotgun (WGS) entry which is preliminary data.</text>
</comment>
<dbReference type="EMBL" id="JAENGZ010003304">
    <property type="protein sequence ID" value="KAG6941805.1"/>
    <property type="molecule type" value="Genomic_DNA"/>
</dbReference>
<dbReference type="VEuPathDB" id="FungiDB:PC110_g22456"/>
<accession>A0A329R9G1</accession>
<dbReference type="AlphaFoldDB" id="A0A329R9G1"/>
<protein>
    <submittedName>
        <fullName evidence="2">Uncharacterized protein</fullName>
    </submittedName>
</protein>
<reference evidence="1" key="2">
    <citation type="submission" date="2021-01" db="EMBL/GenBank/DDBJ databases">
        <title>Phytophthora aleatoria, a newly-described species from Pinus radiata is distinct from Phytophthora cactorum isolates based on comparative genomics.</title>
        <authorList>
            <person name="Mcdougal R."/>
            <person name="Panda P."/>
            <person name="Williams N."/>
            <person name="Studholme D.J."/>
        </authorList>
    </citation>
    <scope>NUCLEOTIDE SEQUENCE</scope>
    <source>
        <strain evidence="1">NZFS 3830</strain>
    </source>
</reference>
<sequence>MIQQSVEGATRQLRCYVPARAIQVPGGRIGGHKSESAALTKLYEANCVPRSNTREMQQSVVGEKR</sequence>